<organism evidence="1 2">
    <name type="scientific">Streptomyces antimycoticus</name>
    <dbReference type="NCBI Taxonomy" id="68175"/>
    <lineage>
        <taxon>Bacteria</taxon>
        <taxon>Bacillati</taxon>
        <taxon>Actinomycetota</taxon>
        <taxon>Actinomycetes</taxon>
        <taxon>Kitasatosporales</taxon>
        <taxon>Streptomycetaceae</taxon>
        <taxon>Streptomyces</taxon>
        <taxon>Streptomyces violaceusniger group</taxon>
    </lineage>
</organism>
<comment type="caution">
    <text evidence="1">The sequence shown here is derived from an EMBL/GenBank/DDBJ whole genome shotgun (WGS) entry which is preliminary data.</text>
</comment>
<evidence type="ECO:0000313" key="1">
    <source>
        <dbReference type="EMBL" id="GDY48734.1"/>
    </source>
</evidence>
<sequence length="140" mass="15147">MGRMPSGPNSSDAKYTVRVTLQYLLDAVQLGIHCLARGIRPDGTSGFNEELRRLGQRVAAATIPHVLCGPGPPRTAASKQQTWRSLLRFQAHTLLSCDRMHMETVFLRRLRGAGGLGAPARVPHDLTLAADRGGPDASRP</sequence>
<gene>
    <name evidence="1" type="ORF">SANT12839_096160</name>
</gene>
<keyword evidence="2" id="KW-1185">Reference proteome</keyword>
<reference evidence="1 2" key="1">
    <citation type="journal article" date="2020" name="Int. J. Syst. Evol. Microbiol.">
        <title>Reclassification of Streptomyces castelarensis and Streptomyces sporoclivatus as later heterotypic synonyms of Streptomyces antimycoticus.</title>
        <authorList>
            <person name="Komaki H."/>
            <person name="Tamura T."/>
        </authorList>
    </citation>
    <scope>NUCLEOTIDE SEQUENCE [LARGE SCALE GENOMIC DNA]</scope>
    <source>
        <strain evidence="1 2">NBRC 12839</strain>
    </source>
</reference>
<accession>A0A4D4KKN0</accession>
<proteinExistence type="predicted"/>
<evidence type="ECO:0000313" key="2">
    <source>
        <dbReference type="Proteomes" id="UP000299290"/>
    </source>
</evidence>
<dbReference type="EMBL" id="BJHV01000001">
    <property type="protein sequence ID" value="GDY48734.1"/>
    <property type="molecule type" value="Genomic_DNA"/>
</dbReference>
<dbReference type="Proteomes" id="UP000299290">
    <property type="component" value="Unassembled WGS sequence"/>
</dbReference>
<protein>
    <submittedName>
        <fullName evidence="1">Uncharacterized protein</fullName>
    </submittedName>
</protein>
<dbReference type="AlphaFoldDB" id="A0A4D4KKN0"/>
<name>A0A4D4KKN0_9ACTN</name>